<reference evidence="2 3" key="1">
    <citation type="journal article" date="2021" name="Elife">
        <title>Chloroplast acquisition without the gene transfer in kleptoplastic sea slugs, Plakobranchus ocellatus.</title>
        <authorList>
            <person name="Maeda T."/>
            <person name="Takahashi S."/>
            <person name="Yoshida T."/>
            <person name="Shimamura S."/>
            <person name="Takaki Y."/>
            <person name="Nagai Y."/>
            <person name="Toyoda A."/>
            <person name="Suzuki Y."/>
            <person name="Arimoto A."/>
            <person name="Ishii H."/>
            <person name="Satoh N."/>
            <person name="Nishiyama T."/>
            <person name="Hasebe M."/>
            <person name="Maruyama T."/>
            <person name="Minagawa J."/>
            <person name="Obokata J."/>
            <person name="Shigenobu S."/>
        </authorList>
    </citation>
    <scope>NUCLEOTIDE SEQUENCE [LARGE SCALE GENOMIC DNA]</scope>
</reference>
<dbReference type="AlphaFoldDB" id="A0AAV3YMW9"/>
<dbReference type="Proteomes" id="UP000735302">
    <property type="component" value="Unassembled WGS sequence"/>
</dbReference>
<dbReference type="EMBL" id="BLXT01001274">
    <property type="protein sequence ID" value="GFN84044.1"/>
    <property type="molecule type" value="Genomic_DNA"/>
</dbReference>
<name>A0AAV3YMW9_9GAST</name>
<gene>
    <name evidence="2" type="ORF">PoB_001055000</name>
</gene>
<organism evidence="2 3">
    <name type="scientific">Plakobranchus ocellatus</name>
    <dbReference type="NCBI Taxonomy" id="259542"/>
    <lineage>
        <taxon>Eukaryota</taxon>
        <taxon>Metazoa</taxon>
        <taxon>Spiralia</taxon>
        <taxon>Lophotrochozoa</taxon>
        <taxon>Mollusca</taxon>
        <taxon>Gastropoda</taxon>
        <taxon>Heterobranchia</taxon>
        <taxon>Euthyneura</taxon>
        <taxon>Panpulmonata</taxon>
        <taxon>Sacoglossa</taxon>
        <taxon>Placobranchoidea</taxon>
        <taxon>Plakobranchidae</taxon>
        <taxon>Plakobranchus</taxon>
    </lineage>
</organism>
<protein>
    <submittedName>
        <fullName evidence="2">Oxalate:formate antiporter</fullName>
    </submittedName>
</protein>
<evidence type="ECO:0000256" key="1">
    <source>
        <dbReference type="SAM" id="MobiDB-lite"/>
    </source>
</evidence>
<feature type="region of interest" description="Disordered" evidence="1">
    <location>
        <begin position="50"/>
        <end position="85"/>
    </location>
</feature>
<evidence type="ECO:0000313" key="2">
    <source>
        <dbReference type="EMBL" id="GFN84044.1"/>
    </source>
</evidence>
<keyword evidence="3" id="KW-1185">Reference proteome</keyword>
<comment type="caution">
    <text evidence="2">The sequence shown here is derived from an EMBL/GenBank/DDBJ whole genome shotgun (WGS) entry which is preliminary data.</text>
</comment>
<accession>A0AAV3YMW9</accession>
<sequence length="85" mass="9471">MDLNTLRIKKSKDLTLFEMIQTFDLINSNDDVESHSQTTAGDIDFTLNNQPATCSDHPNAESSHATKALARRSLRSSCCGQDYVH</sequence>
<evidence type="ECO:0000313" key="3">
    <source>
        <dbReference type="Proteomes" id="UP000735302"/>
    </source>
</evidence>
<proteinExistence type="predicted"/>